<dbReference type="NCBIfam" id="TIGR03083">
    <property type="entry name" value="maleylpyruvate isomerase family mycothiol-dependent enzyme"/>
    <property type="match status" value="1"/>
</dbReference>
<evidence type="ECO:0000313" key="3">
    <source>
        <dbReference type="EMBL" id="NNG34503.1"/>
    </source>
</evidence>
<dbReference type="InterPro" id="IPR024344">
    <property type="entry name" value="MDMPI_metal-binding"/>
</dbReference>
<comment type="caution">
    <text evidence="3">The sequence shown here is derived from an EMBL/GenBank/DDBJ whole genome shotgun (WGS) entry which is preliminary data.</text>
</comment>
<gene>
    <name evidence="3" type="ORF">HKD39_01955</name>
</gene>
<organism evidence="3 4">
    <name type="scientific">Nakamurella aerolata</name>
    <dbReference type="NCBI Taxonomy" id="1656892"/>
    <lineage>
        <taxon>Bacteria</taxon>
        <taxon>Bacillati</taxon>
        <taxon>Actinomycetota</taxon>
        <taxon>Actinomycetes</taxon>
        <taxon>Nakamurellales</taxon>
        <taxon>Nakamurellaceae</taxon>
        <taxon>Nakamurella</taxon>
    </lineage>
</organism>
<dbReference type="Gene3D" id="3.30.1050.20">
    <property type="match status" value="1"/>
</dbReference>
<dbReference type="Proteomes" id="UP000562984">
    <property type="component" value="Unassembled WGS sequence"/>
</dbReference>
<dbReference type="GO" id="GO:0046872">
    <property type="term" value="F:metal ion binding"/>
    <property type="evidence" value="ECO:0007669"/>
    <property type="project" value="InterPro"/>
</dbReference>
<dbReference type="AlphaFoldDB" id="A0A849A558"/>
<name>A0A849A558_9ACTN</name>
<dbReference type="EMBL" id="JABEND010000001">
    <property type="protein sequence ID" value="NNG34503.1"/>
    <property type="molecule type" value="Genomic_DNA"/>
</dbReference>
<evidence type="ECO:0000256" key="1">
    <source>
        <dbReference type="SAM" id="MobiDB-lite"/>
    </source>
</evidence>
<feature type="compositionally biased region" description="Low complexity" evidence="1">
    <location>
        <begin position="21"/>
        <end position="33"/>
    </location>
</feature>
<feature type="domain" description="Mycothiol-dependent maleylpyruvate isomerase metal-binding" evidence="2">
    <location>
        <begin position="49"/>
        <end position="180"/>
    </location>
</feature>
<dbReference type="Gene3D" id="1.20.120.450">
    <property type="entry name" value="dinb family like domain"/>
    <property type="match status" value="1"/>
</dbReference>
<feature type="region of interest" description="Disordered" evidence="1">
    <location>
        <begin position="1"/>
        <end position="33"/>
    </location>
</feature>
<keyword evidence="3" id="KW-0413">Isomerase</keyword>
<dbReference type="RefSeq" id="WP_171198125.1">
    <property type="nucleotide sequence ID" value="NZ_JABEND010000001.1"/>
</dbReference>
<keyword evidence="4" id="KW-1185">Reference proteome</keyword>
<dbReference type="InterPro" id="IPR036527">
    <property type="entry name" value="SCP2_sterol-bd_dom_sf"/>
</dbReference>
<sequence length="278" mass="29140">MDSGTPDIAPLPGPGSRSVPGAGSDSHSADGSNDALVRVVQQLEWLRRADDRLRETVQDAAWAAQPTRALGWTVGHVLTHLARNADGLRNLLLWARSGVELSMYPSPESRDADVNIGATRPDQVILADVEVTSRAFLADAAGMPAAAWFAQVQTRGGGVAPATVVPSHRLTEVLLHTHDLGIGRGLNGLDPELAGGLLDAMRDTYLRTHALPDMVLQATDSDVTVVVDNDAAGAADAPEAEVALRISGPAWALAGWLTGRHDGAALEATGPLPQPPPW</sequence>
<proteinExistence type="predicted"/>
<dbReference type="GO" id="GO:0016853">
    <property type="term" value="F:isomerase activity"/>
    <property type="evidence" value="ECO:0007669"/>
    <property type="project" value="UniProtKB-KW"/>
</dbReference>
<accession>A0A849A558</accession>
<reference evidence="3 4" key="1">
    <citation type="submission" date="2020-05" db="EMBL/GenBank/DDBJ databases">
        <title>Nakamurella sp. DB0629 isolated from air conditioner.</title>
        <authorList>
            <person name="Kim D.H."/>
            <person name="Kim D.-U."/>
        </authorList>
    </citation>
    <scope>NUCLEOTIDE SEQUENCE [LARGE SCALE GENOMIC DNA]</scope>
    <source>
        <strain evidence="3 4">DB0629</strain>
    </source>
</reference>
<dbReference type="SUPFAM" id="SSF109854">
    <property type="entry name" value="DinB/YfiT-like putative metalloenzymes"/>
    <property type="match status" value="1"/>
</dbReference>
<keyword evidence="3" id="KW-0670">Pyruvate</keyword>
<protein>
    <submittedName>
        <fullName evidence="3">Maleylpyruvate isomerase family mycothiol-dependent enzyme</fullName>
    </submittedName>
</protein>
<dbReference type="SUPFAM" id="SSF55718">
    <property type="entry name" value="SCP-like"/>
    <property type="match status" value="1"/>
</dbReference>
<dbReference type="InterPro" id="IPR034660">
    <property type="entry name" value="DinB/YfiT-like"/>
</dbReference>
<dbReference type="Pfam" id="PF11716">
    <property type="entry name" value="MDMPI_N"/>
    <property type="match status" value="1"/>
</dbReference>
<evidence type="ECO:0000313" key="4">
    <source>
        <dbReference type="Proteomes" id="UP000562984"/>
    </source>
</evidence>
<evidence type="ECO:0000259" key="2">
    <source>
        <dbReference type="Pfam" id="PF11716"/>
    </source>
</evidence>
<dbReference type="InterPro" id="IPR017517">
    <property type="entry name" value="Maleyloyr_isom"/>
</dbReference>